<comment type="caution">
    <text evidence="1">The sequence shown here is derived from an EMBL/GenBank/DDBJ whole genome shotgun (WGS) entry which is preliminary data.</text>
</comment>
<proteinExistence type="predicted"/>
<name>A0ACB8CBU1_DERSI</name>
<dbReference type="EMBL" id="CM023477">
    <property type="protein sequence ID" value="KAH7938334.1"/>
    <property type="molecule type" value="Genomic_DNA"/>
</dbReference>
<protein>
    <submittedName>
        <fullName evidence="1">Uncharacterized protein</fullName>
    </submittedName>
</protein>
<evidence type="ECO:0000313" key="1">
    <source>
        <dbReference type="EMBL" id="KAH7938334.1"/>
    </source>
</evidence>
<dbReference type="Proteomes" id="UP000821865">
    <property type="component" value="Chromosome 8"/>
</dbReference>
<gene>
    <name evidence="1" type="ORF">HPB49_022544</name>
</gene>
<sequence>MQCSAAAEAPDEERLLRTHGLLGFRDFCAKKGSASLRQLDKLALAGLAREYVDSSRTRQGPLHSARSLRRFQVGLNNYLRSLYGADFDLGRDPVFAPLAAPSASGAANAGGASRMGQAADAVVITAEDLTKIGQYFWRVINTPRGLQQKVWFDLMIHLGSDGIENQHAMRKDSFALLKSPADGRRRLQWKIAGGASVPDDPENPLCPVRTFQLYLSKLNVACPALFQRPHDGITKTSRFWFHMFPLNNTMLALMMYDISKDAGLSRVYPNFCTQVLPEKGRFYELARRSRPSLESARKEPGCAYKLCAQCLTPVQVASAGPKGILCSVPCLEAFMRAKEARQNVRVSFRDGTRVPAYTLPSGQLLQSQPQPQPRDELGKNLPEDVYSFIQEVARIQALGHTVRTDGLPMVFKQDGSNAQARSLPIELLRIAMDVGKPTKSGNVQQQQPQQQTQRVEIIKRVPATTGERVSARPVMLSGGRKVLLVQRRDPPPPAPQRGSAAWR</sequence>
<keyword evidence="2" id="KW-1185">Reference proteome</keyword>
<organism evidence="1 2">
    <name type="scientific">Dermacentor silvarum</name>
    <name type="common">Tick</name>
    <dbReference type="NCBI Taxonomy" id="543639"/>
    <lineage>
        <taxon>Eukaryota</taxon>
        <taxon>Metazoa</taxon>
        <taxon>Ecdysozoa</taxon>
        <taxon>Arthropoda</taxon>
        <taxon>Chelicerata</taxon>
        <taxon>Arachnida</taxon>
        <taxon>Acari</taxon>
        <taxon>Parasitiformes</taxon>
        <taxon>Ixodida</taxon>
        <taxon>Ixodoidea</taxon>
        <taxon>Ixodidae</taxon>
        <taxon>Rhipicephalinae</taxon>
        <taxon>Dermacentor</taxon>
    </lineage>
</organism>
<reference evidence="1" key="1">
    <citation type="submission" date="2020-05" db="EMBL/GenBank/DDBJ databases">
        <title>Large-scale comparative analyses of tick genomes elucidate their genetic diversity and vector capacities.</title>
        <authorList>
            <person name="Jia N."/>
            <person name="Wang J."/>
            <person name="Shi W."/>
            <person name="Du L."/>
            <person name="Sun Y."/>
            <person name="Zhan W."/>
            <person name="Jiang J."/>
            <person name="Wang Q."/>
            <person name="Zhang B."/>
            <person name="Ji P."/>
            <person name="Sakyi L.B."/>
            <person name="Cui X."/>
            <person name="Yuan T."/>
            <person name="Jiang B."/>
            <person name="Yang W."/>
            <person name="Lam T.T.-Y."/>
            <person name="Chang Q."/>
            <person name="Ding S."/>
            <person name="Wang X."/>
            <person name="Zhu J."/>
            <person name="Ruan X."/>
            <person name="Zhao L."/>
            <person name="Wei J."/>
            <person name="Que T."/>
            <person name="Du C."/>
            <person name="Cheng J."/>
            <person name="Dai P."/>
            <person name="Han X."/>
            <person name="Huang E."/>
            <person name="Gao Y."/>
            <person name="Liu J."/>
            <person name="Shao H."/>
            <person name="Ye R."/>
            <person name="Li L."/>
            <person name="Wei W."/>
            <person name="Wang X."/>
            <person name="Wang C."/>
            <person name="Yang T."/>
            <person name="Huo Q."/>
            <person name="Li W."/>
            <person name="Guo W."/>
            <person name="Chen H."/>
            <person name="Zhou L."/>
            <person name="Ni X."/>
            <person name="Tian J."/>
            <person name="Zhou Y."/>
            <person name="Sheng Y."/>
            <person name="Liu T."/>
            <person name="Pan Y."/>
            <person name="Xia L."/>
            <person name="Li J."/>
            <person name="Zhao F."/>
            <person name="Cao W."/>
        </authorList>
    </citation>
    <scope>NUCLEOTIDE SEQUENCE</scope>
    <source>
        <strain evidence="1">Dsil-2018</strain>
    </source>
</reference>
<accession>A0ACB8CBU1</accession>
<evidence type="ECO:0000313" key="2">
    <source>
        <dbReference type="Proteomes" id="UP000821865"/>
    </source>
</evidence>